<keyword evidence="5" id="KW-1185">Reference proteome</keyword>
<dbReference type="CDD" id="cd08946">
    <property type="entry name" value="SDR_e"/>
    <property type="match status" value="1"/>
</dbReference>
<dbReference type="EMBL" id="JAVRQI010000002">
    <property type="protein sequence ID" value="MDT1060916.1"/>
    <property type="molecule type" value="Genomic_DNA"/>
</dbReference>
<name>A0ABU3E9N3_9RHOB</name>
<feature type="domain" description="NAD-dependent epimerase/dehydratase" evidence="3">
    <location>
        <begin position="5"/>
        <end position="225"/>
    </location>
</feature>
<dbReference type="Pfam" id="PF01370">
    <property type="entry name" value="Epimerase"/>
    <property type="match status" value="1"/>
</dbReference>
<reference evidence="5" key="1">
    <citation type="submission" date="2023-07" db="EMBL/GenBank/DDBJ databases">
        <title>Characterization of two Paracoccaceae strains isolated from Phycosphere and proposal of Xinfangfangia lacusdiani sp. nov.</title>
        <authorList>
            <person name="Deng Y."/>
            <person name="Zhang Y.Q."/>
        </authorList>
    </citation>
    <scope>NUCLEOTIDE SEQUENCE [LARGE SCALE GENOMIC DNA]</scope>
    <source>
        <strain evidence="5">CPCC 101403</strain>
    </source>
</reference>
<dbReference type="SUPFAM" id="SSF51735">
    <property type="entry name" value="NAD(P)-binding Rossmann-fold domains"/>
    <property type="match status" value="1"/>
</dbReference>
<dbReference type="Gene3D" id="3.40.50.720">
    <property type="entry name" value="NAD(P)-binding Rossmann-like Domain"/>
    <property type="match status" value="1"/>
</dbReference>
<comment type="similarity">
    <text evidence="2">Belongs to the NAD(P)-dependent epimerase/dehydratase family.</text>
</comment>
<dbReference type="Proteomes" id="UP001251085">
    <property type="component" value="Unassembled WGS sequence"/>
</dbReference>
<comment type="pathway">
    <text evidence="1">Bacterial outer membrane biogenesis; LPS O-antigen biosynthesis.</text>
</comment>
<dbReference type="InterPro" id="IPR036291">
    <property type="entry name" value="NAD(P)-bd_dom_sf"/>
</dbReference>
<accession>A0ABU3E9N3</accession>
<proteinExistence type="inferred from homology"/>
<protein>
    <submittedName>
        <fullName evidence="4">NAD-dependent epimerase/dehydratase</fullName>
    </submittedName>
</protein>
<gene>
    <name evidence="4" type="ORF">RM190_03535</name>
</gene>
<evidence type="ECO:0000256" key="1">
    <source>
        <dbReference type="ARBA" id="ARBA00005125"/>
    </source>
</evidence>
<sequence length="313" mass="32539">MSRFLITGGAGFLGAWILRELAGQGHAIRIFDRSTDRRVLHEIAGAEAGRVEWVQGDITDAAALLDAARDCTAIIHLAALLTPACRQDPVLGAQVNVIGTLNVFQAARAQDIRRVVYASSAAVFGPDDGAVPHPVTQYGAFKLACEASARAYWLDEGIASIGFRPTIVYGPGREVGLTAGPTLACREAVAGRSYTIGYSGPQDLVFVGDVAAAFAAAATSSADGAHVFPLTGGTVDLPEIVAAILTEVPGARINFAGPEVPMAPEIRDVSFAHLLGPARRTSLSEGIAQTVAHYRQLQSVAVSPPADSAGSSR</sequence>
<evidence type="ECO:0000313" key="4">
    <source>
        <dbReference type="EMBL" id="MDT1060916.1"/>
    </source>
</evidence>
<dbReference type="PANTHER" id="PTHR43000">
    <property type="entry name" value="DTDP-D-GLUCOSE 4,6-DEHYDRATASE-RELATED"/>
    <property type="match status" value="1"/>
</dbReference>
<dbReference type="InterPro" id="IPR001509">
    <property type="entry name" value="Epimerase_deHydtase"/>
</dbReference>
<evidence type="ECO:0000259" key="3">
    <source>
        <dbReference type="Pfam" id="PF01370"/>
    </source>
</evidence>
<organism evidence="4 5">
    <name type="scientific">Paracoccus broussonetiae</name>
    <dbReference type="NCBI Taxonomy" id="3075834"/>
    <lineage>
        <taxon>Bacteria</taxon>
        <taxon>Pseudomonadati</taxon>
        <taxon>Pseudomonadota</taxon>
        <taxon>Alphaproteobacteria</taxon>
        <taxon>Rhodobacterales</taxon>
        <taxon>Paracoccaceae</taxon>
        <taxon>Paracoccus</taxon>
    </lineage>
</organism>
<evidence type="ECO:0000313" key="5">
    <source>
        <dbReference type="Proteomes" id="UP001251085"/>
    </source>
</evidence>
<dbReference type="RefSeq" id="WP_311758022.1">
    <property type="nucleotide sequence ID" value="NZ_JAVRQI010000002.1"/>
</dbReference>
<evidence type="ECO:0000256" key="2">
    <source>
        <dbReference type="ARBA" id="ARBA00007637"/>
    </source>
</evidence>
<comment type="caution">
    <text evidence="4">The sequence shown here is derived from an EMBL/GenBank/DDBJ whole genome shotgun (WGS) entry which is preliminary data.</text>
</comment>